<organism evidence="5 6">
    <name type="scientific">Kocuria flava</name>
    <dbReference type="NCBI Taxonomy" id="446860"/>
    <lineage>
        <taxon>Bacteria</taxon>
        <taxon>Bacillati</taxon>
        <taxon>Actinomycetota</taxon>
        <taxon>Actinomycetes</taxon>
        <taxon>Micrococcales</taxon>
        <taxon>Micrococcaceae</taxon>
        <taxon>Kocuria</taxon>
    </lineage>
</organism>
<dbReference type="InterPro" id="IPR017871">
    <property type="entry name" value="ABC_transporter-like_CS"/>
</dbReference>
<dbReference type="PROSITE" id="PS50893">
    <property type="entry name" value="ABC_TRANSPORTER_2"/>
    <property type="match status" value="1"/>
</dbReference>
<dbReference type="InterPro" id="IPR050334">
    <property type="entry name" value="Molybdenum_import_ModC"/>
</dbReference>
<dbReference type="PANTHER" id="PTHR43514:SF1">
    <property type="entry name" value="SULFATE_THIOSULFATE IMPORT ATP-BINDING PROTEIN CYSA"/>
    <property type="match status" value="1"/>
</dbReference>
<dbReference type="InterPro" id="IPR003439">
    <property type="entry name" value="ABC_transporter-like_ATP-bd"/>
</dbReference>
<evidence type="ECO:0000259" key="4">
    <source>
        <dbReference type="PROSITE" id="PS50893"/>
    </source>
</evidence>
<dbReference type="InterPro" id="IPR027417">
    <property type="entry name" value="P-loop_NTPase"/>
</dbReference>
<name>A0ABQ0XA75_9MICC</name>
<accession>A0ABQ0XA75</accession>
<dbReference type="EMBL" id="BJZR01000017">
    <property type="protein sequence ID" value="GEO91660.1"/>
    <property type="molecule type" value="Genomic_DNA"/>
</dbReference>
<feature type="domain" description="ABC transporter" evidence="4">
    <location>
        <begin position="1"/>
        <end position="235"/>
    </location>
</feature>
<dbReference type="RefSeq" id="WP_083529137.1">
    <property type="nucleotide sequence ID" value="NZ_BJZR01000017.1"/>
</dbReference>
<dbReference type="Proteomes" id="UP000321155">
    <property type="component" value="Unassembled WGS sequence"/>
</dbReference>
<evidence type="ECO:0000256" key="2">
    <source>
        <dbReference type="ARBA" id="ARBA00022840"/>
    </source>
</evidence>
<gene>
    <name evidence="5" type="ORF">KFL01_09660</name>
</gene>
<dbReference type="SMART" id="SM00382">
    <property type="entry name" value="AAA"/>
    <property type="match status" value="1"/>
</dbReference>
<dbReference type="Pfam" id="PF00005">
    <property type="entry name" value="ABC_tran"/>
    <property type="match status" value="1"/>
</dbReference>
<protein>
    <recommendedName>
        <fullName evidence="4">ABC transporter domain-containing protein</fullName>
    </recommendedName>
</protein>
<keyword evidence="1" id="KW-0547">Nucleotide-binding</keyword>
<dbReference type="InterPro" id="IPR003593">
    <property type="entry name" value="AAA+_ATPase"/>
</dbReference>
<keyword evidence="2" id="KW-0067">ATP-binding</keyword>
<feature type="region of interest" description="Disordered" evidence="3">
    <location>
        <begin position="212"/>
        <end position="236"/>
    </location>
</feature>
<comment type="caution">
    <text evidence="5">The sequence shown here is derived from an EMBL/GenBank/DDBJ whole genome shotgun (WGS) entry which is preliminary data.</text>
</comment>
<evidence type="ECO:0000256" key="1">
    <source>
        <dbReference type="ARBA" id="ARBA00022741"/>
    </source>
</evidence>
<reference evidence="5 6" key="1">
    <citation type="submission" date="2019-07" db="EMBL/GenBank/DDBJ databases">
        <title>Whole genome shotgun sequence of Kocuria flava NBRC 107626.</title>
        <authorList>
            <person name="Hosoyama A."/>
            <person name="Uohara A."/>
            <person name="Ohji S."/>
            <person name="Ichikawa N."/>
        </authorList>
    </citation>
    <scope>NUCLEOTIDE SEQUENCE [LARGE SCALE GENOMIC DNA]</scope>
    <source>
        <strain evidence="5 6">NBRC 107626</strain>
    </source>
</reference>
<feature type="compositionally biased region" description="Basic and acidic residues" evidence="3">
    <location>
        <begin position="212"/>
        <end position="223"/>
    </location>
</feature>
<dbReference type="Gene3D" id="3.40.50.300">
    <property type="entry name" value="P-loop containing nucleotide triphosphate hydrolases"/>
    <property type="match status" value="1"/>
</dbReference>
<keyword evidence="6" id="KW-1185">Reference proteome</keyword>
<proteinExistence type="predicted"/>
<dbReference type="PROSITE" id="PS00211">
    <property type="entry name" value="ABC_TRANSPORTER_1"/>
    <property type="match status" value="1"/>
</dbReference>
<evidence type="ECO:0000313" key="6">
    <source>
        <dbReference type="Proteomes" id="UP000321155"/>
    </source>
</evidence>
<sequence>MSLELTARVARRGLDLSVTVAEGQTLAVTGPNGAGKSSLLEVAAGLLVPDTGRAVLDGRVLFDLDARGRGRWVPAPERGIVLLAQDPLLFPHLSVLENVAFGPRARGAGRGPARERALRWLAAVDATGLARRRPGELSGGQAQRVALARALAAEPRLLLLDEPFASLDAETAPALRRLLARVLADRMAVVVTHDPADVAALAGAGLRIEHGRAAPPARDHQPDRGSGTGAAVRPAR</sequence>
<dbReference type="PANTHER" id="PTHR43514">
    <property type="entry name" value="ABC TRANSPORTER I FAMILY MEMBER 10"/>
    <property type="match status" value="1"/>
</dbReference>
<dbReference type="SUPFAM" id="SSF52540">
    <property type="entry name" value="P-loop containing nucleoside triphosphate hydrolases"/>
    <property type="match status" value="1"/>
</dbReference>
<evidence type="ECO:0000256" key="3">
    <source>
        <dbReference type="SAM" id="MobiDB-lite"/>
    </source>
</evidence>
<evidence type="ECO:0000313" key="5">
    <source>
        <dbReference type="EMBL" id="GEO91660.1"/>
    </source>
</evidence>